<dbReference type="InterPro" id="IPR018247">
    <property type="entry name" value="EF_Hand_1_Ca_BS"/>
</dbReference>
<dbReference type="Gene3D" id="3.40.50.1000">
    <property type="entry name" value="HAD superfamily/HAD-like"/>
    <property type="match status" value="1"/>
</dbReference>
<dbReference type="PANTHER" id="PTHR42896">
    <property type="entry name" value="XYLULOSE-1,5-BISPHOSPHATE (XUBP) PHOSPHATASE"/>
    <property type="match status" value="1"/>
</dbReference>
<sequence length="473" mass="52146">MGDQRAECERVFKKFDENGDGKISCSELGAALKELGSASEDEVKKRMAEIDKDGDGFISLDELFAFQSANPGLMEKVASEIAQQFRWPSKAAAMKSASCSILGTLRFSTTIHRNNAHLYALPRNKLALFPPFRSTFFTNFKFHRKHLHFNRSTAFPSLSIPTHHDQKPSREPALLLEVEGVLIDAYRLGNRQAFNTSLFLLLSAFQKLGLDCANWSQPVYLDLSRKSAGDEERMLILYFNRIGWPTSLPTTEKESFVKSVLREKKNALDEFLVSTSSPLRPGVEEFIDDAYSEGIPVIILTAYSKSGEKIARLITEKLGRERVSKVKIIGNEEVEKSLYGQLALGNVFSKDLDEQLAMEAKKAVSAEKQRIAKKVASMLKLSVDIDTSSSESLQKIVAALRAGAENAGVPVYSCVLIAGSQSGVVGAERIGMPCVVLRSSLTSRAEFPSANAVMDGFGGADLTISKLRQKIWS</sequence>
<dbReference type="CDD" id="cd00051">
    <property type="entry name" value="EFh"/>
    <property type="match status" value="1"/>
</dbReference>
<dbReference type="Gene3D" id="1.10.150.240">
    <property type="entry name" value="Putative phosphatase, domain 2"/>
    <property type="match status" value="1"/>
</dbReference>
<dbReference type="GO" id="GO:0016787">
    <property type="term" value="F:hydrolase activity"/>
    <property type="evidence" value="ECO:0007669"/>
    <property type="project" value="InterPro"/>
</dbReference>
<keyword evidence="1" id="KW-0106">Calcium</keyword>
<dbReference type="Proteomes" id="UP000813462">
    <property type="component" value="Unassembled WGS sequence"/>
</dbReference>
<dbReference type="InterPro" id="IPR023198">
    <property type="entry name" value="PGP-like_dom2"/>
</dbReference>
<dbReference type="PROSITE" id="PS50222">
    <property type="entry name" value="EF_HAND_2"/>
    <property type="match status" value="2"/>
</dbReference>
<protein>
    <recommendedName>
        <fullName evidence="2">EF-hand domain-containing protein</fullName>
    </recommendedName>
</protein>
<dbReference type="InterPro" id="IPR044999">
    <property type="entry name" value="CbbY-like"/>
</dbReference>
<gene>
    <name evidence="3" type="ORF">FEM48_Zijuj01G0113700</name>
</gene>
<feature type="domain" description="EF-hand" evidence="2">
    <location>
        <begin position="39"/>
        <end position="73"/>
    </location>
</feature>
<dbReference type="InterPro" id="IPR011992">
    <property type="entry name" value="EF-hand-dom_pair"/>
</dbReference>
<dbReference type="Pfam" id="PF13499">
    <property type="entry name" value="EF-hand_7"/>
    <property type="match status" value="1"/>
</dbReference>
<dbReference type="SUPFAM" id="SSF47473">
    <property type="entry name" value="EF-hand"/>
    <property type="match status" value="1"/>
</dbReference>
<name>A0A978W0Z5_ZIZJJ</name>
<dbReference type="InterPro" id="IPR036412">
    <property type="entry name" value="HAD-like_sf"/>
</dbReference>
<dbReference type="Gene3D" id="1.10.238.10">
    <property type="entry name" value="EF-hand"/>
    <property type="match status" value="1"/>
</dbReference>
<dbReference type="EMBL" id="JAEACU010000001">
    <property type="protein sequence ID" value="KAH7545629.1"/>
    <property type="molecule type" value="Genomic_DNA"/>
</dbReference>
<dbReference type="AlphaFoldDB" id="A0A978W0Z5"/>
<feature type="domain" description="EF-hand" evidence="2">
    <location>
        <begin position="3"/>
        <end position="38"/>
    </location>
</feature>
<accession>A0A978W0Z5</accession>
<dbReference type="PANTHER" id="PTHR42896:SF3">
    <property type="entry name" value="PROTEIN, PUTATIVE, EXPRESSED-RELATED"/>
    <property type="match status" value="1"/>
</dbReference>
<evidence type="ECO:0000313" key="3">
    <source>
        <dbReference type="EMBL" id="KAH7545629.1"/>
    </source>
</evidence>
<comment type="caution">
    <text evidence="3">The sequence shown here is derived from an EMBL/GenBank/DDBJ whole genome shotgun (WGS) entry which is preliminary data.</text>
</comment>
<proteinExistence type="predicted"/>
<reference evidence="3" key="1">
    <citation type="journal article" date="2021" name="Front. Plant Sci.">
        <title>Chromosome-Scale Genome Assembly for Chinese Sour Jujube and Insights Into Its Genome Evolution and Domestication Signature.</title>
        <authorList>
            <person name="Shen L.-Y."/>
            <person name="Luo H."/>
            <person name="Wang X.-L."/>
            <person name="Wang X.-M."/>
            <person name="Qiu X.-J."/>
            <person name="Liu H."/>
            <person name="Zhou S.-S."/>
            <person name="Jia K.-H."/>
            <person name="Nie S."/>
            <person name="Bao Y.-T."/>
            <person name="Zhang R.-G."/>
            <person name="Yun Q.-Z."/>
            <person name="Chai Y.-H."/>
            <person name="Lu J.-Y."/>
            <person name="Li Y."/>
            <person name="Zhao S.-W."/>
            <person name="Mao J.-F."/>
            <person name="Jia S.-G."/>
            <person name="Mao Y.-M."/>
        </authorList>
    </citation>
    <scope>NUCLEOTIDE SEQUENCE</scope>
    <source>
        <strain evidence="3">AT0</strain>
        <tissue evidence="3">Leaf</tissue>
    </source>
</reference>
<evidence type="ECO:0000259" key="2">
    <source>
        <dbReference type="PROSITE" id="PS50222"/>
    </source>
</evidence>
<dbReference type="SMART" id="SM00054">
    <property type="entry name" value="EFh"/>
    <property type="match status" value="2"/>
</dbReference>
<evidence type="ECO:0000313" key="4">
    <source>
        <dbReference type="Proteomes" id="UP000813462"/>
    </source>
</evidence>
<organism evidence="3 4">
    <name type="scientific">Ziziphus jujuba var. spinosa</name>
    <dbReference type="NCBI Taxonomy" id="714518"/>
    <lineage>
        <taxon>Eukaryota</taxon>
        <taxon>Viridiplantae</taxon>
        <taxon>Streptophyta</taxon>
        <taxon>Embryophyta</taxon>
        <taxon>Tracheophyta</taxon>
        <taxon>Spermatophyta</taxon>
        <taxon>Magnoliopsida</taxon>
        <taxon>eudicotyledons</taxon>
        <taxon>Gunneridae</taxon>
        <taxon>Pentapetalae</taxon>
        <taxon>rosids</taxon>
        <taxon>fabids</taxon>
        <taxon>Rosales</taxon>
        <taxon>Rhamnaceae</taxon>
        <taxon>Paliureae</taxon>
        <taxon>Ziziphus</taxon>
    </lineage>
</organism>
<dbReference type="PROSITE" id="PS00018">
    <property type="entry name" value="EF_HAND_1"/>
    <property type="match status" value="2"/>
</dbReference>
<dbReference type="InterPro" id="IPR023214">
    <property type="entry name" value="HAD_sf"/>
</dbReference>
<dbReference type="InterPro" id="IPR002048">
    <property type="entry name" value="EF_hand_dom"/>
</dbReference>
<evidence type="ECO:0000256" key="1">
    <source>
        <dbReference type="ARBA" id="ARBA00022837"/>
    </source>
</evidence>
<dbReference type="SUPFAM" id="SSF56784">
    <property type="entry name" value="HAD-like"/>
    <property type="match status" value="1"/>
</dbReference>
<dbReference type="GO" id="GO:0005509">
    <property type="term" value="F:calcium ion binding"/>
    <property type="evidence" value="ECO:0007669"/>
    <property type="project" value="InterPro"/>
</dbReference>